<sequence>MVKRMEPILLYGFDFEIQSTQVFDVAWGSAWLTSQYTDESHEMWDQVTDPAKRREIKYGNNIAVLFTAMVHCGEYYHDQEDWWRAIASGFNTGHERARDMANLLVDARRAQRFKRSKDASGTARAADRWIEFIDARRNSRATNYHSDTTIKKHAQVYYAGQHKKWLNAAWVPITNSDSRNVLPPPGQRSPPRPISSLLRSPPRGPSGRRPLPPPAPPSPSVFIKNEPLPPPSPGVGRKRGASLTLEDRSHKRYTTGSVGTRSTERVSTSAITAVNNKLQLPSPVTPNPELHTLSTVDGPGLQARIALESLEKGLSETRAKIQTREAVKAVATLPSNQSREAADAITPKDMATVVNIVGTIKESMHSFMDRFHRVENEVSGLKQTQNDMKTSISQQSGSAQSLSSVVETLQRLGEQLTQVQQRYKPPVDTGGPTNDSEDLRALLKDQGNRVDRLAQEMGSGMAELRRLQQQTQSITRGPPAQSLQQALAAAERDLQLHTATISHFYHQLDSRVGRAVTERTAEFLALLDESLRAARALRN</sequence>
<feature type="compositionally biased region" description="Polar residues" evidence="2">
    <location>
        <begin position="254"/>
        <end position="266"/>
    </location>
</feature>
<keyword evidence="1" id="KW-0175">Coiled coil</keyword>
<feature type="coiled-coil region" evidence="1">
    <location>
        <begin position="436"/>
        <end position="500"/>
    </location>
</feature>
<reference evidence="3" key="1">
    <citation type="journal article" date="2023" name="Mol. Phylogenet. Evol.">
        <title>Genome-scale phylogeny and comparative genomics of the fungal order Sordariales.</title>
        <authorList>
            <person name="Hensen N."/>
            <person name="Bonometti L."/>
            <person name="Westerberg I."/>
            <person name="Brannstrom I.O."/>
            <person name="Guillou S."/>
            <person name="Cros-Aarteil S."/>
            <person name="Calhoun S."/>
            <person name="Haridas S."/>
            <person name="Kuo A."/>
            <person name="Mondo S."/>
            <person name="Pangilinan J."/>
            <person name="Riley R."/>
            <person name="LaButti K."/>
            <person name="Andreopoulos B."/>
            <person name="Lipzen A."/>
            <person name="Chen C."/>
            <person name="Yan M."/>
            <person name="Daum C."/>
            <person name="Ng V."/>
            <person name="Clum A."/>
            <person name="Steindorff A."/>
            <person name="Ohm R.A."/>
            <person name="Martin F."/>
            <person name="Silar P."/>
            <person name="Natvig D.O."/>
            <person name="Lalanne C."/>
            <person name="Gautier V."/>
            <person name="Ament-Velasquez S.L."/>
            <person name="Kruys A."/>
            <person name="Hutchinson M.I."/>
            <person name="Powell A.J."/>
            <person name="Barry K."/>
            <person name="Miller A.N."/>
            <person name="Grigoriev I.V."/>
            <person name="Debuchy R."/>
            <person name="Gladieux P."/>
            <person name="Hiltunen Thoren M."/>
            <person name="Johannesson H."/>
        </authorList>
    </citation>
    <scope>NUCLEOTIDE SEQUENCE</scope>
    <source>
        <strain evidence="3">PSN309</strain>
    </source>
</reference>
<dbReference type="Proteomes" id="UP001302126">
    <property type="component" value="Unassembled WGS sequence"/>
</dbReference>
<feature type="compositionally biased region" description="Pro residues" evidence="2">
    <location>
        <begin position="210"/>
        <end position="219"/>
    </location>
</feature>
<gene>
    <name evidence="3" type="ORF">QBC35DRAFT_445821</name>
</gene>
<dbReference type="AlphaFoldDB" id="A0AAN7AD09"/>
<dbReference type="EMBL" id="MU864815">
    <property type="protein sequence ID" value="KAK4182019.1"/>
    <property type="molecule type" value="Genomic_DNA"/>
</dbReference>
<evidence type="ECO:0000256" key="2">
    <source>
        <dbReference type="SAM" id="MobiDB-lite"/>
    </source>
</evidence>
<organism evidence="3 4">
    <name type="scientific">Podospora australis</name>
    <dbReference type="NCBI Taxonomy" id="1536484"/>
    <lineage>
        <taxon>Eukaryota</taxon>
        <taxon>Fungi</taxon>
        <taxon>Dikarya</taxon>
        <taxon>Ascomycota</taxon>
        <taxon>Pezizomycotina</taxon>
        <taxon>Sordariomycetes</taxon>
        <taxon>Sordariomycetidae</taxon>
        <taxon>Sordariales</taxon>
        <taxon>Podosporaceae</taxon>
        <taxon>Podospora</taxon>
    </lineage>
</organism>
<comment type="caution">
    <text evidence="3">The sequence shown here is derived from an EMBL/GenBank/DDBJ whole genome shotgun (WGS) entry which is preliminary data.</text>
</comment>
<protein>
    <submittedName>
        <fullName evidence="3">Uncharacterized protein</fullName>
    </submittedName>
</protein>
<feature type="region of interest" description="Disordered" evidence="2">
    <location>
        <begin position="177"/>
        <end position="266"/>
    </location>
</feature>
<name>A0AAN7AD09_9PEZI</name>
<evidence type="ECO:0000313" key="3">
    <source>
        <dbReference type="EMBL" id="KAK4182019.1"/>
    </source>
</evidence>
<feature type="compositionally biased region" description="Low complexity" evidence="2">
    <location>
        <begin position="194"/>
        <end position="209"/>
    </location>
</feature>
<evidence type="ECO:0000256" key="1">
    <source>
        <dbReference type="SAM" id="Coils"/>
    </source>
</evidence>
<keyword evidence="4" id="KW-1185">Reference proteome</keyword>
<accession>A0AAN7AD09</accession>
<feature type="compositionally biased region" description="Pro residues" evidence="2">
    <location>
        <begin position="182"/>
        <end position="193"/>
    </location>
</feature>
<reference evidence="3" key="2">
    <citation type="submission" date="2023-05" db="EMBL/GenBank/DDBJ databases">
        <authorList>
            <consortium name="Lawrence Berkeley National Laboratory"/>
            <person name="Steindorff A."/>
            <person name="Hensen N."/>
            <person name="Bonometti L."/>
            <person name="Westerberg I."/>
            <person name="Brannstrom I.O."/>
            <person name="Guillou S."/>
            <person name="Cros-Aarteil S."/>
            <person name="Calhoun S."/>
            <person name="Haridas S."/>
            <person name="Kuo A."/>
            <person name="Mondo S."/>
            <person name="Pangilinan J."/>
            <person name="Riley R."/>
            <person name="Labutti K."/>
            <person name="Andreopoulos B."/>
            <person name="Lipzen A."/>
            <person name="Chen C."/>
            <person name="Yanf M."/>
            <person name="Daum C."/>
            <person name="Ng V."/>
            <person name="Clum A."/>
            <person name="Ohm R."/>
            <person name="Martin F."/>
            <person name="Silar P."/>
            <person name="Natvig D."/>
            <person name="Lalanne C."/>
            <person name="Gautier V."/>
            <person name="Ament-Velasquez S.L."/>
            <person name="Kruys A."/>
            <person name="Hutchinson M.I."/>
            <person name="Powell A.J."/>
            <person name="Barry K."/>
            <person name="Miller A.N."/>
            <person name="Grigoriev I.V."/>
            <person name="Debuchy R."/>
            <person name="Gladieux P."/>
            <person name="Thoren M.H."/>
            <person name="Johannesson H."/>
        </authorList>
    </citation>
    <scope>NUCLEOTIDE SEQUENCE</scope>
    <source>
        <strain evidence="3">PSN309</strain>
    </source>
</reference>
<evidence type="ECO:0000313" key="4">
    <source>
        <dbReference type="Proteomes" id="UP001302126"/>
    </source>
</evidence>
<proteinExistence type="predicted"/>